<keyword evidence="3" id="KW-0472">Membrane</keyword>
<dbReference type="CDD" id="cd19481">
    <property type="entry name" value="RecA-like_protease"/>
    <property type="match status" value="1"/>
</dbReference>
<keyword evidence="8" id="KW-1185">Reference proteome</keyword>
<feature type="compositionally biased region" description="Low complexity" evidence="5">
    <location>
        <begin position="184"/>
        <end position="200"/>
    </location>
</feature>
<dbReference type="Pfam" id="PF00004">
    <property type="entry name" value="AAA"/>
    <property type="match status" value="1"/>
</dbReference>
<evidence type="ECO:0000313" key="8">
    <source>
        <dbReference type="Proteomes" id="UP000766486"/>
    </source>
</evidence>
<evidence type="ECO:0000313" key="7">
    <source>
        <dbReference type="EMBL" id="VUC28848.1"/>
    </source>
</evidence>
<keyword evidence="2" id="KW-0547">Nucleotide-binding</keyword>
<feature type="region of interest" description="Disordered" evidence="5">
    <location>
        <begin position="32"/>
        <end position="66"/>
    </location>
</feature>
<dbReference type="Proteomes" id="UP000766486">
    <property type="component" value="Unassembled WGS sequence"/>
</dbReference>
<dbReference type="InterPro" id="IPR051701">
    <property type="entry name" value="Mito_OM_Translocase_MSP1"/>
</dbReference>
<feature type="compositionally biased region" description="Polar residues" evidence="5">
    <location>
        <begin position="537"/>
        <end position="548"/>
    </location>
</feature>
<evidence type="ECO:0000259" key="6">
    <source>
        <dbReference type="SMART" id="SM00382"/>
    </source>
</evidence>
<reference evidence="7 8" key="1">
    <citation type="submission" date="2019-06" db="EMBL/GenBank/DDBJ databases">
        <authorList>
            <person name="Broberg M."/>
        </authorList>
    </citation>
    <scope>NUCLEOTIDE SEQUENCE [LARGE SCALE GENOMIC DNA]</scope>
</reference>
<dbReference type="SMART" id="SM00382">
    <property type="entry name" value="AAA"/>
    <property type="match status" value="1"/>
</dbReference>
<sequence length="1113" mass="123144">MDAENPVVPAPEWFLRNCVKTAPEINRLAAQISLRGEKSSKEPVAKDPKPSAKSRNENDGSAKKAANNRYEVEPCIYDELLGLVAAKSKEGEQVSFTDDAVLLRLPDSDYPGRDFLVSMVAKFASDVEADMIVLDYDDLHDLGEYFYLRHTSKPPAGFQGYLDAFLKPLPKQKPPKPKKKPKSDSGLSPPNDLAPPSDADSGSDSDSDSGSDSDASPDSGSKSDADSDSESIAESVLSLDSTSDPRKPIGDPPPPPPVTYKTTYLLSHRTDKMASIYSGQAFTQRKPTASRHTLPHLLSRTASEFKTVAEIFSWLADLRKGRIRPPELDEDLKPPPVKNQIKENAATFYRAILSSPHARAALDEKDSKAKKKEEETKQVEDAKPEVKTNGVAAVETEDVQAKTNGVKEIEGEEDKAKVNGVKEIELQENGVEEDAVMENGVKVNGVKESDVKENGVKDNEVKENGVEINGVRKAEEKKKMEMELNGVKENGVSTNDEKKDGEKNEENKSEKEDGEVKEKSGSDDKDTKVEMEKEADTNSTLPTQQSQPRGHFTFQDPKAKDVRPIILVIPQLERFRGVTSFAFRGLKALKASSPHLKKRLLTITTTSRSDKPPPSSGKRAVIVFPESPSLPEPPRASVFSVRHFGVRPNLFELLIFPIRSLAQVASFAHDKDLVAQRHSIRMLQREMRVQDKYRKLPHLQPYAEWNIPESESHPVTKYLRGGKLHALHDSMKVGGVLMKTKKAAKLEDILAVLKQMSEGSEALNKWNDRDAKGGSSADLPPRVVRVIKRVTEEAEQSYSEFNADLEIMKTLVHPSELSQGWSDIEVEPAVKSRVQRMISLLNRRAQLTGILKKSAMGGVILYGPPGTGKTHLARVIAKETSSVMLRISAAEIERTWAGEAEKVIQALFKLAREIYPCIVFIDEADSIFGRRKDSDKNWERKITNQLLGEFGGFENDIASPLLLLATNFPNDLDPAVLRRAPNRLYMGLPSTPSRQNIFKICLREEKMDKSVDLEELAEKTSGYTGSDIEYICQQAAMAALEDFENGGSEDSDSEGICLKMSHFSQTLTGASPSVSGPSMTGIESFAREYDRSAVDMIKRTTDDFGGFSSYLYI</sequence>
<dbReference type="InterPro" id="IPR003959">
    <property type="entry name" value="ATPase_AAA_core"/>
</dbReference>
<accession>A0ABY6UCH9</accession>
<dbReference type="EMBL" id="CABFNS010000794">
    <property type="protein sequence ID" value="VUC28848.1"/>
    <property type="molecule type" value="Genomic_DNA"/>
</dbReference>
<name>A0ABY6UCH9_BIOOC</name>
<dbReference type="SUPFAM" id="SSF52540">
    <property type="entry name" value="P-loop containing nucleoside triphosphate hydrolases"/>
    <property type="match status" value="1"/>
</dbReference>
<comment type="subcellular location">
    <subcellularLocation>
        <location evidence="1">Mitochondrion outer membrane</location>
        <topology evidence="1">Single-pass membrane protein</topology>
    </subcellularLocation>
</comment>
<feature type="region of interest" description="Disordered" evidence="5">
    <location>
        <begin position="429"/>
        <end position="557"/>
    </location>
</feature>
<feature type="domain" description="AAA+ ATPase" evidence="6">
    <location>
        <begin position="855"/>
        <end position="990"/>
    </location>
</feature>
<dbReference type="PANTHER" id="PTHR45644:SF56">
    <property type="entry name" value="AAA ATPASE, PUTATIVE (AFU_ORTHOLOGUE AFUA_2G12920)-RELATED"/>
    <property type="match status" value="1"/>
</dbReference>
<evidence type="ECO:0000256" key="2">
    <source>
        <dbReference type="ARBA" id="ARBA00022741"/>
    </source>
</evidence>
<feature type="compositionally biased region" description="Basic and acidic residues" evidence="5">
    <location>
        <begin position="445"/>
        <end position="482"/>
    </location>
</feature>
<gene>
    <name evidence="7" type="ORF">CLO192961_LOCUS245238</name>
</gene>
<comment type="caution">
    <text evidence="7">The sequence shown here is derived from an EMBL/GenBank/DDBJ whole genome shotgun (WGS) entry which is preliminary data.</text>
</comment>
<feature type="compositionally biased region" description="Acidic residues" evidence="5">
    <location>
        <begin position="201"/>
        <end position="211"/>
    </location>
</feature>
<organism evidence="7 8">
    <name type="scientific">Bionectria ochroleuca</name>
    <name type="common">Gliocladium roseum</name>
    <dbReference type="NCBI Taxonomy" id="29856"/>
    <lineage>
        <taxon>Eukaryota</taxon>
        <taxon>Fungi</taxon>
        <taxon>Dikarya</taxon>
        <taxon>Ascomycota</taxon>
        <taxon>Pezizomycotina</taxon>
        <taxon>Sordariomycetes</taxon>
        <taxon>Hypocreomycetidae</taxon>
        <taxon>Hypocreales</taxon>
        <taxon>Bionectriaceae</taxon>
        <taxon>Clonostachys</taxon>
    </lineage>
</organism>
<dbReference type="InterPro" id="IPR041569">
    <property type="entry name" value="AAA_lid_3"/>
</dbReference>
<proteinExistence type="predicted"/>
<evidence type="ECO:0000256" key="1">
    <source>
        <dbReference type="ARBA" id="ARBA00004572"/>
    </source>
</evidence>
<feature type="region of interest" description="Disordered" evidence="5">
    <location>
        <begin position="167"/>
        <end position="261"/>
    </location>
</feature>
<feature type="compositionally biased region" description="Low complexity" evidence="5">
    <location>
        <begin position="212"/>
        <end position="222"/>
    </location>
</feature>
<feature type="region of interest" description="Disordered" evidence="5">
    <location>
        <begin position="359"/>
        <end position="391"/>
    </location>
</feature>
<keyword evidence="3" id="KW-0496">Mitochondrion</keyword>
<evidence type="ECO:0000256" key="5">
    <source>
        <dbReference type="SAM" id="MobiDB-lite"/>
    </source>
</evidence>
<dbReference type="InterPro" id="IPR027417">
    <property type="entry name" value="P-loop_NTPase"/>
</dbReference>
<keyword evidence="4" id="KW-0067">ATP-binding</keyword>
<dbReference type="Gene3D" id="3.40.50.300">
    <property type="entry name" value="P-loop containing nucleotide triphosphate hydrolases"/>
    <property type="match status" value="1"/>
</dbReference>
<dbReference type="PANTHER" id="PTHR45644">
    <property type="entry name" value="AAA ATPASE, PUTATIVE (AFU_ORTHOLOGUE AFUA_2G12920)-RELATED-RELATED"/>
    <property type="match status" value="1"/>
</dbReference>
<protein>
    <recommendedName>
        <fullName evidence="6">AAA+ ATPase domain-containing protein</fullName>
    </recommendedName>
</protein>
<dbReference type="Pfam" id="PF17862">
    <property type="entry name" value="AAA_lid_3"/>
    <property type="match status" value="1"/>
</dbReference>
<feature type="compositionally biased region" description="Basic and acidic residues" evidence="5">
    <location>
        <begin position="360"/>
        <end position="386"/>
    </location>
</feature>
<evidence type="ECO:0000256" key="4">
    <source>
        <dbReference type="ARBA" id="ARBA00022840"/>
    </source>
</evidence>
<keyword evidence="3" id="KW-1000">Mitochondrion outer membrane</keyword>
<dbReference type="InterPro" id="IPR003593">
    <property type="entry name" value="AAA+_ATPase"/>
</dbReference>
<evidence type="ECO:0000256" key="3">
    <source>
        <dbReference type="ARBA" id="ARBA00022787"/>
    </source>
</evidence>
<feature type="compositionally biased region" description="Basic and acidic residues" evidence="5">
    <location>
        <begin position="35"/>
        <end position="62"/>
    </location>
</feature>
<dbReference type="Gene3D" id="1.10.8.60">
    <property type="match status" value="1"/>
</dbReference>
<feature type="compositionally biased region" description="Basic and acidic residues" evidence="5">
    <location>
        <begin position="495"/>
        <end position="536"/>
    </location>
</feature>